<keyword evidence="2" id="KW-0520">NAD</keyword>
<dbReference type="InterPro" id="IPR029753">
    <property type="entry name" value="D-isomer_DH_CS"/>
</dbReference>
<gene>
    <name evidence="4" type="ORF">SAMN06265373_106131</name>
</gene>
<dbReference type="Proteomes" id="UP001157961">
    <property type="component" value="Unassembled WGS sequence"/>
</dbReference>
<dbReference type="SUPFAM" id="SSF51735">
    <property type="entry name" value="NAD(P)-binding Rossmann-fold domains"/>
    <property type="match status" value="1"/>
</dbReference>
<organism evidence="4 5">
    <name type="scientific">Shimia sagamensis</name>
    <dbReference type="NCBI Taxonomy" id="1566352"/>
    <lineage>
        <taxon>Bacteria</taxon>
        <taxon>Pseudomonadati</taxon>
        <taxon>Pseudomonadota</taxon>
        <taxon>Alphaproteobacteria</taxon>
        <taxon>Rhodobacterales</taxon>
        <taxon>Roseobacteraceae</taxon>
    </lineage>
</organism>
<dbReference type="EMBL" id="FXTY01000006">
    <property type="protein sequence ID" value="SMP28983.1"/>
    <property type="molecule type" value="Genomic_DNA"/>
</dbReference>
<dbReference type="Gene3D" id="3.40.50.720">
    <property type="entry name" value="NAD(P)-binding Rossmann-like Domain"/>
    <property type="match status" value="2"/>
</dbReference>
<dbReference type="CDD" id="cd12164">
    <property type="entry name" value="GDH_like_2"/>
    <property type="match status" value="1"/>
</dbReference>
<dbReference type="InterPro" id="IPR036291">
    <property type="entry name" value="NAD(P)-bd_dom_sf"/>
</dbReference>
<comment type="caution">
    <text evidence="4">The sequence shown here is derived from an EMBL/GenBank/DDBJ whole genome shotgun (WGS) entry which is preliminary data.</text>
</comment>
<keyword evidence="1" id="KW-0560">Oxidoreductase</keyword>
<proteinExistence type="predicted"/>
<evidence type="ECO:0000256" key="1">
    <source>
        <dbReference type="ARBA" id="ARBA00023002"/>
    </source>
</evidence>
<sequence length="309" mass="33747">MINVLFAAKPERWVEYETPLKDALEAAGVTANVQTKFAPEEVDYIVYAPNSAVQDFTPYTRCKAVLNLWAGVESIVGNKTLTMPLCRMVDPGMTQGMKEWVVGHVMRHHLGMDRNILGQNGDWTPHVPPLAQDRRVTIMGLGELGSACAEALRDLGFDVAGWSRRAKDITGVTCLHGDDGLKTALARADILVLLLPKTAATENLLNAERLSWMPKGAMIVNPGRGPLIDDDALLGALNSGHIAHATLDVFRVEPLPKDHPYWAYPNVTVTPHIASETRTKTSSEVVAENVRRGEVGEPFVHVVDRGAGY</sequence>
<dbReference type="Pfam" id="PF02826">
    <property type="entry name" value="2-Hacid_dh_C"/>
    <property type="match status" value="1"/>
</dbReference>
<protein>
    <submittedName>
        <fullName evidence="4">Glyoxylate/hydroxypyruvate reductase A</fullName>
    </submittedName>
</protein>
<dbReference type="InterPro" id="IPR006140">
    <property type="entry name" value="D-isomer_DH_NAD-bd"/>
</dbReference>
<evidence type="ECO:0000313" key="5">
    <source>
        <dbReference type="Proteomes" id="UP001157961"/>
    </source>
</evidence>
<accession>A0ABY1P8W8</accession>
<evidence type="ECO:0000259" key="3">
    <source>
        <dbReference type="Pfam" id="PF02826"/>
    </source>
</evidence>
<dbReference type="PROSITE" id="PS00671">
    <property type="entry name" value="D_2_HYDROXYACID_DH_3"/>
    <property type="match status" value="1"/>
</dbReference>
<keyword evidence="5" id="KW-1185">Reference proteome</keyword>
<name>A0ABY1P8W8_9RHOB</name>
<dbReference type="PANTHER" id="PTHR43333:SF1">
    <property type="entry name" value="D-ISOMER SPECIFIC 2-HYDROXYACID DEHYDROGENASE NAD-BINDING DOMAIN-CONTAINING PROTEIN"/>
    <property type="match status" value="1"/>
</dbReference>
<dbReference type="PANTHER" id="PTHR43333">
    <property type="entry name" value="2-HACID_DH_C DOMAIN-CONTAINING PROTEIN"/>
    <property type="match status" value="1"/>
</dbReference>
<evidence type="ECO:0000313" key="4">
    <source>
        <dbReference type="EMBL" id="SMP28983.1"/>
    </source>
</evidence>
<reference evidence="4 5" key="1">
    <citation type="submission" date="2017-05" db="EMBL/GenBank/DDBJ databases">
        <authorList>
            <person name="Varghese N."/>
            <person name="Submissions S."/>
        </authorList>
    </citation>
    <scope>NUCLEOTIDE SEQUENCE [LARGE SCALE GENOMIC DNA]</scope>
    <source>
        <strain evidence="4 5">DSM 29734</strain>
    </source>
</reference>
<dbReference type="RefSeq" id="WP_283426980.1">
    <property type="nucleotide sequence ID" value="NZ_FXTY01000006.1"/>
</dbReference>
<evidence type="ECO:0000256" key="2">
    <source>
        <dbReference type="ARBA" id="ARBA00023027"/>
    </source>
</evidence>
<feature type="domain" description="D-isomer specific 2-hydroxyacid dehydrogenase NAD-binding" evidence="3">
    <location>
        <begin position="105"/>
        <end position="274"/>
    </location>
</feature>